<evidence type="ECO:0000256" key="4">
    <source>
        <dbReference type="ARBA" id="ARBA00022475"/>
    </source>
</evidence>
<keyword evidence="6 9" id="KW-0812">Transmembrane</keyword>
<feature type="domain" description="Type II secretion system protein GspF" evidence="11">
    <location>
        <begin position="67"/>
        <end position="190"/>
    </location>
</feature>
<protein>
    <submittedName>
        <fullName evidence="12">Type IV pilus assembly protein PilC</fullName>
    </submittedName>
</protein>
<dbReference type="GO" id="GO:0005886">
    <property type="term" value="C:plasma membrane"/>
    <property type="evidence" value="ECO:0007669"/>
    <property type="project" value="UniProtKB-SubCell"/>
</dbReference>
<feature type="transmembrane region" description="Helical" evidence="10">
    <location>
        <begin position="373"/>
        <end position="397"/>
    </location>
</feature>
<reference evidence="13" key="1">
    <citation type="submission" date="2016-10" db="EMBL/GenBank/DDBJ databases">
        <authorList>
            <person name="Varghese N."/>
            <person name="Submissions S."/>
        </authorList>
    </citation>
    <scope>NUCLEOTIDE SEQUENCE [LARGE SCALE GENOMIC DNA]</scope>
    <source>
        <strain evidence="13">DSM 23664</strain>
    </source>
</reference>
<feature type="transmembrane region" description="Helical" evidence="10">
    <location>
        <begin position="167"/>
        <end position="192"/>
    </location>
</feature>
<name>A0A1I1IYI7_9LACT</name>
<organism evidence="12 13">
    <name type="scientific">Alkalibacterium subtropicum</name>
    <dbReference type="NCBI Taxonomy" id="753702"/>
    <lineage>
        <taxon>Bacteria</taxon>
        <taxon>Bacillati</taxon>
        <taxon>Bacillota</taxon>
        <taxon>Bacilli</taxon>
        <taxon>Lactobacillales</taxon>
        <taxon>Carnobacteriaceae</taxon>
        <taxon>Alkalibacterium</taxon>
    </lineage>
</organism>
<dbReference type="Pfam" id="PF00482">
    <property type="entry name" value="T2SSF"/>
    <property type="match status" value="2"/>
</dbReference>
<evidence type="ECO:0000256" key="7">
    <source>
        <dbReference type="ARBA" id="ARBA00022989"/>
    </source>
</evidence>
<dbReference type="InterPro" id="IPR018076">
    <property type="entry name" value="T2SS_GspF_dom"/>
</dbReference>
<dbReference type="RefSeq" id="WP_091530123.1">
    <property type="nucleotide sequence ID" value="NZ_FOLT01000006.1"/>
</dbReference>
<evidence type="ECO:0000313" key="12">
    <source>
        <dbReference type="EMBL" id="SFC41357.1"/>
    </source>
</evidence>
<comment type="subcellular location">
    <subcellularLocation>
        <location evidence="1">Cell inner membrane</location>
        <topology evidence="1">Multi-pass membrane protein</topology>
    </subcellularLocation>
    <subcellularLocation>
        <location evidence="9">Cell membrane</location>
        <topology evidence="9">Multi-pass membrane protein</topology>
    </subcellularLocation>
</comment>
<evidence type="ECO:0000256" key="5">
    <source>
        <dbReference type="ARBA" id="ARBA00022519"/>
    </source>
</evidence>
<comment type="similarity">
    <text evidence="2 9">Belongs to the GSP F family.</text>
</comment>
<evidence type="ECO:0000256" key="6">
    <source>
        <dbReference type="ARBA" id="ARBA00022692"/>
    </source>
</evidence>
<evidence type="ECO:0000313" key="13">
    <source>
        <dbReference type="Proteomes" id="UP000199612"/>
    </source>
</evidence>
<accession>A0A1I1IYI7</accession>
<feature type="transmembrane region" description="Helical" evidence="10">
    <location>
        <begin position="221"/>
        <end position="238"/>
    </location>
</feature>
<dbReference type="PANTHER" id="PTHR30012:SF0">
    <property type="entry name" value="TYPE II SECRETION SYSTEM PROTEIN F-RELATED"/>
    <property type="match status" value="1"/>
</dbReference>
<dbReference type="AlphaFoldDB" id="A0A1I1IYI7"/>
<dbReference type="InterPro" id="IPR042094">
    <property type="entry name" value="T2SS_GspF_sf"/>
</dbReference>
<dbReference type="PANTHER" id="PTHR30012">
    <property type="entry name" value="GENERAL SECRETION PATHWAY PROTEIN"/>
    <property type="match status" value="1"/>
</dbReference>
<evidence type="ECO:0000259" key="11">
    <source>
        <dbReference type="Pfam" id="PF00482"/>
    </source>
</evidence>
<keyword evidence="5" id="KW-0997">Cell inner membrane</keyword>
<keyword evidence="4" id="KW-1003">Cell membrane</keyword>
<keyword evidence="3 9" id="KW-0813">Transport</keyword>
<gene>
    <name evidence="12" type="ORF">SAMN04488102_10687</name>
</gene>
<keyword evidence="7 10" id="KW-1133">Transmembrane helix</keyword>
<dbReference type="OrthoDB" id="9805682at2"/>
<feature type="domain" description="Type II secretion system protein GspF" evidence="11">
    <location>
        <begin position="271"/>
        <end position="392"/>
    </location>
</feature>
<evidence type="ECO:0000256" key="8">
    <source>
        <dbReference type="ARBA" id="ARBA00023136"/>
    </source>
</evidence>
<proteinExistence type="inferred from homology"/>
<dbReference type="PRINTS" id="PR00812">
    <property type="entry name" value="BCTERIALGSPF"/>
</dbReference>
<evidence type="ECO:0000256" key="10">
    <source>
        <dbReference type="SAM" id="Phobius"/>
    </source>
</evidence>
<dbReference type="Gene3D" id="1.20.81.30">
    <property type="entry name" value="Type II secretion system (T2SS), domain F"/>
    <property type="match status" value="2"/>
</dbReference>
<dbReference type="GO" id="GO:0015628">
    <property type="term" value="P:protein secretion by the type II secretion system"/>
    <property type="evidence" value="ECO:0007669"/>
    <property type="project" value="TreeGrafter"/>
</dbReference>
<evidence type="ECO:0000256" key="2">
    <source>
        <dbReference type="ARBA" id="ARBA00005745"/>
    </source>
</evidence>
<sequence>MATFAYKAKSKEGKVIKGKLDSTNQKEAVSELSQMNLIVYEVKPMNDILNRDVAIGRPLKQKEFVIFLRQFATLMEAGILLVESIELLADQSESKALKEALKEIAVDIKEGIALSEAMKRYPKLFPELLIQMVRSGEVSGQLEEVLDRMATYYEKQYRIKQKVSTALTYPMIVGSFAIIITVFLLLFIVPIFGDLFASFGSELPFITQIVLSLSEFIQQTWWIFGIMAAILALAFMQLKKREDVAYYIDKYALKIPIIGTFIQKAVLARMTQTLSSLINSSVPILQAVEVTSEVVGNRVVKEVLLDSRTSLERGESLAKPMSEHWVFPPLIIQMIRVGEQSGALDDMLKRVADIYDQEVNEASDKLQSLIEPVLIIFLAVIVGLIVLSIVVPMFSLFEAF</sequence>
<dbReference type="PROSITE" id="PS00874">
    <property type="entry name" value="T2SP_F"/>
    <property type="match status" value="1"/>
</dbReference>
<dbReference type="InterPro" id="IPR003004">
    <property type="entry name" value="GspF/PilC"/>
</dbReference>
<keyword evidence="8 10" id="KW-0472">Membrane</keyword>
<dbReference type="Proteomes" id="UP000199612">
    <property type="component" value="Unassembled WGS sequence"/>
</dbReference>
<dbReference type="STRING" id="753702.SAMN04488102_10687"/>
<keyword evidence="13" id="KW-1185">Reference proteome</keyword>
<evidence type="ECO:0000256" key="9">
    <source>
        <dbReference type="RuleBase" id="RU003923"/>
    </source>
</evidence>
<evidence type="ECO:0000256" key="3">
    <source>
        <dbReference type="ARBA" id="ARBA00022448"/>
    </source>
</evidence>
<dbReference type="EMBL" id="FOLT01000006">
    <property type="protein sequence ID" value="SFC41357.1"/>
    <property type="molecule type" value="Genomic_DNA"/>
</dbReference>
<dbReference type="InterPro" id="IPR001992">
    <property type="entry name" value="T2SS_GspF/T4SS_PilC_CS"/>
</dbReference>
<evidence type="ECO:0000256" key="1">
    <source>
        <dbReference type="ARBA" id="ARBA00004429"/>
    </source>
</evidence>
<dbReference type="FunFam" id="1.20.81.30:FF:000001">
    <property type="entry name" value="Type II secretion system protein F"/>
    <property type="match status" value="2"/>
</dbReference>